<protein>
    <submittedName>
        <fullName evidence="2">Uncharacterized protein</fullName>
    </submittedName>
</protein>
<proteinExistence type="predicted"/>
<organism evidence="2 3">
    <name type="scientific">Plakobranchus ocellatus</name>
    <dbReference type="NCBI Taxonomy" id="259542"/>
    <lineage>
        <taxon>Eukaryota</taxon>
        <taxon>Metazoa</taxon>
        <taxon>Spiralia</taxon>
        <taxon>Lophotrochozoa</taxon>
        <taxon>Mollusca</taxon>
        <taxon>Gastropoda</taxon>
        <taxon>Heterobranchia</taxon>
        <taxon>Euthyneura</taxon>
        <taxon>Panpulmonata</taxon>
        <taxon>Sacoglossa</taxon>
        <taxon>Placobranchoidea</taxon>
        <taxon>Plakobranchidae</taxon>
        <taxon>Plakobranchus</taxon>
    </lineage>
</organism>
<evidence type="ECO:0000313" key="2">
    <source>
        <dbReference type="EMBL" id="GFN87024.1"/>
    </source>
</evidence>
<comment type="caution">
    <text evidence="2">The sequence shown here is derived from an EMBL/GenBank/DDBJ whole genome shotgun (WGS) entry which is preliminary data.</text>
</comment>
<evidence type="ECO:0000313" key="3">
    <source>
        <dbReference type="Proteomes" id="UP000735302"/>
    </source>
</evidence>
<accession>A0AAV3YX31</accession>
<reference evidence="2 3" key="1">
    <citation type="journal article" date="2021" name="Elife">
        <title>Chloroplast acquisition without the gene transfer in kleptoplastic sea slugs, Plakobranchus ocellatus.</title>
        <authorList>
            <person name="Maeda T."/>
            <person name="Takahashi S."/>
            <person name="Yoshida T."/>
            <person name="Shimamura S."/>
            <person name="Takaki Y."/>
            <person name="Nagai Y."/>
            <person name="Toyoda A."/>
            <person name="Suzuki Y."/>
            <person name="Arimoto A."/>
            <person name="Ishii H."/>
            <person name="Satoh N."/>
            <person name="Nishiyama T."/>
            <person name="Hasebe M."/>
            <person name="Maruyama T."/>
            <person name="Minagawa J."/>
            <person name="Obokata J."/>
            <person name="Shigenobu S."/>
        </authorList>
    </citation>
    <scope>NUCLEOTIDE SEQUENCE [LARGE SCALE GENOMIC DNA]</scope>
</reference>
<keyword evidence="3" id="KW-1185">Reference proteome</keyword>
<name>A0AAV3YX31_9GAST</name>
<dbReference type="EMBL" id="BLXT01001645">
    <property type="protein sequence ID" value="GFN87024.1"/>
    <property type="molecule type" value="Genomic_DNA"/>
</dbReference>
<evidence type="ECO:0000256" key="1">
    <source>
        <dbReference type="SAM" id="MobiDB-lite"/>
    </source>
</evidence>
<gene>
    <name evidence="2" type="ORF">PoB_001353000</name>
</gene>
<dbReference type="AlphaFoldDB" id="A0AAV3YX31"/>
<sequence>MSNVSDTWPRPHLLGYAQCQPVTTDVPPFKTRLSRSSTMPAVCPNSPSVGRRSDVPPRLDASLFRTPASTADWLLSSGGLATLSTFT</sequence>
<feature type="region of interest" description="Disordered" evidence="1">
    <location>
        <begin position="31"/>
        <end position="56"/>
    </location>
</feature>
<dbReference type="Proteomes" id="UP000735302">
    <property type="component" value="Unassembled WGS sequence"/>
</dbReference>